<dbReference type="InterPro" id="IPR013103">
    <property type="entry name" value="RVT_2"/>
</dbReference>
<keyword evidence="2" id="KW-0808">Transferase</keyword>
<dbReference type="EMBL" id="FWEW01001350">
    <property type="protein sequence ID" value="SLM36859.1"/>
    <property type="molecule type" value="Genomic_DNA"/>
</dbReference>
<evidence type="ECO:0000313" key="3">
    <source>
        <dbReference type="Proteomes" id="UP000192927"/>
    </source>
</evidence>
<dbReference type="InterPro" id="IPR043502">
    <property type="entry name" value="DNA/RNA_pol_sf"/>
</dbReference>
<keyword evidence="2" id="KW-0548">Nucleotidyltransferase</keyword>
<name>A0A1W5D1V3_9LECA</name>
<dbReference type="CDD" id="cd09272">
    <property type="entry name" value="RNase_HI_RT_Ty1"/>
    <property type="match status" value="1"/>
</dbReference>
<dbReference type="SUPFAM" id="SSF56672">
    <property type="entry name" value="DNA/RNA polymerases"/>
    <property type="match status" value="1"/>
</dbReference>
<dbReference type="AlphaFoldDB" id="A0A1W5D1V3"/>
<feature type="domain" description="Reverse transcriptase Ty1/copia-type" evidence="1">
    <location>
        <begin position="83"/>
        <end position="164"/>
    </location>
</feature>
<proteinExistence type="predicted"/>
<evidence type="ECO:0000313" key="2">
    <source>
        <dbReference type="EMBL" id="SLM36859.1"/>
    </source>
</evidence>
<sequence>MKPIRHKARWVVKGYEQIEGIDYTDIFASVVKSQTTKILFALATYFGWYIKQMDVVTAFLYGNIDGVIYVEMLHGFSIPGMTFVGVYVDDLLIFGADLAYIKELKKLLAERYKMTDLGPCKDYLGTEVHRDLMKRTLTINQRTKIEKLLKEHGMEQYAYASTPMDARIDLEKSDTSYVPDQEEHSVYRSLRGLLDHLMVYTRPDIAYACLKLAQYNSRPNNIHWKALKRVLRYLAGTLDKGITYGLGRDKEIAPKQLIGWTDLAYADDVDNSHSISGYVFLLNGGPISWNSTKEKIIATNNQDAIVLAKDPKYHKKTKHIAVRYHYTHELVQEGVIDLHWLPTMEMKADGLTKALPPTKFKRFVKLIGF</sequence>
<keyword evidence="2" id="KW-0695">RNA-directed DNA polymerase</keyword>
<dbReference type="Pfam" id="PF07727">
    <property type="entry name" value="RVT_2"/>
    <property type="match status" value="2"/>
</dbReference>
<protein>
    <submittedName>
        <fullName evidence="2">Reverse transcriptase, RNA-dependent DNA polymerase</fullName>
    </submittedName>
</protein>
<dbReference type="PANTHER" id="PTHR11439:SF483">
    <property type="entry name" value="PEPTIDE SYNTHASE GLIP-LIKE, PUTATIVE (AFU_ORTHOLOGUE AFUA_3G12920)-RELATED"/>
    <property type="match status" value="1"/>
</dbReference>
<accession>A0A1W5D1V3</accession>
<dbReference type="PANTHER" id="PTHR11439">
    <property type="entry name" value="GAG-POL-RELATED RETROTRANSPOSON"/>
    <property type="match status" value="1"/>
</dbReference>
<keyword evidence="3" id="KW-1185">Reference proteome</keyword>
<feature type="domain" description="Reverse transcriptase Ty1/copia-type" evidence="1">
    <location>
        <begin position="3"/>
        <end position="79"/>
    </location>
</feature>
<dbReference type="Proteomes" id="UP000192927">
    <property type="component" value="Unassembled WGS sequence"/>
</dbReference>
<reference evidence="3" key="1">
    <citation type="submission" date="2017-03" db="EMBL/GenBank/DDBJ databases">
        <authorList>
            <person name="Sharma R."/>
            <person name="Thines M."/>
        </authorList>
    </citation>
    <scope>NUCLEOTIDE SEQUENCE [LARGE SCALE GENOMIC DNA]</scope>
</reference>
<dbReference type="GO" id="GO:0003964">
    <property type="term" value="F:RNA-directed DNA polymerase activity"/>
    <property type="evidence" value="ECO:0007669"/>
    <property type="project" value="UniProtKB-KW"/>
</dbReference>
<organism evidence="2 3">
    <name type="scientific">Lasallia pustulata</name>
    <dbReference type="NCBI Taxonomy" id="136370"/>
    <lineage>
        <taxon>Eukaryota</taxon>
        <taxon>Fungi</taxon>
        <taxon>Dikarya</taxon>
        <taxon>Ascomycota</taxon>
        <taxon>Pezizomycotina</taxon>
        <taxon>Lecanoromycetes</taxon>
        <taxon>OSLEUM clade</taxon>
        <taxon>Umbilicariomycetidae</taxon>
        <taxon>Umbilicariales</taxon>
        <taxon>Umbilicariaceae</taxon>
        <taxon>Lasallia</taxon>
    </lineage>
</organism>
<evidence type="ECO:0000259" key="1">
    <source>
        <dbReference type="Pfam" id="PF07727"/>
    </source>
</evidence>